<comment type="caution">
    <text evidence="8">The sequence shown here is derived from an EMBL/GenBank/DDBJ whole genome shotgun (WGS) entry which is preliminary data.</text>
</comment>
<dbReference type="InterPro" id="IPR050186">
    <property type="entry name" value="TPT_transporter"/>
</dbReference>
<keyword evidence="3 6" id="KW-1133">Transmembrane helix</keyword>
<sequence length="442" mass="48656">MEDSNGIGLQPLNHNKEDKISGSQLSTARSTSVGRRGSGDSVSILPSTKGTSSVLIPSNLSTNLSTSNTSTTVPSNDSVIAIDRPNNTVSNFLSEIDTKSGESFNISWEDIFKNSSYILAWYFFSTALSFYNKNLMGKENFNLNLPLLISAMHTGMHFLITSVLMNGYCSFVYKSPEGKSVSVHSYFTRVVPCAIASALEICMANASFVFITLSFYTMIKSSTPIWVLVFAFIFGLEQPRLVLIFIITVISFGVILTVAGETKFNLTGFLLVLGAAIVSGLRWSLTQMLLQKEDGMNNPVATLYYVSPVMFILMIILSFIFEDPLLIFRTSRHFEDVNTGVETFLLMFLGGFLAFCMTIAEFALIKNTSTVTLSVAGISKEILVISLSVLIYHDVLTPINLLGLVISIAGIVGYNYYKIRKTSDDKKGRYHALPSHKNESLD</sequence>
<reference evidence="8 9" key="1">
    <citation type="submission" date="2017-11" db="EMBL/GenBank/DDBJ databases">
        <title>The genome of Rhizophagus clarus HR1 reveals common genetic basis of auxotrophy among arbuscular mycorrhizal fungi.</title>
        <authorList>
            <person name="Kobayashi Y."/>
        </authorList>
    </citation>
    <scope>NUCLEOTIDE SEQUENCE [LARGE SCALE GENOMIC DNA]</scope>
    <source>
        <strain evidence="8 9">HR1</strain>
    </source>
</reference>
<dbReference type="EMBL" id="BEXD01003856">
    <property type="protein sequence ID" value="GBC02869.1"/>
    <property type="molecule type" value="Genomic_DNA"/>
</dbReference>
<feature type="transmembrane region" description="Helical" evidence="6">
    <location>
        <begin position="399"/>
        <end position="417"/>
    </location>
</feature>
<dbReference type="InterPro" id="IPR037185">
    <property type="entry name" value="EmrE-like"/>
</dbReference>
<keyword evidence="4 6" id="KW-0472">Membrane</keyword>
<feature type="transmembrane region" description="Helical" evidence="6">
    <location>
        <begin position="266"/>
        <end position="290"/>
    </location>
</feature>
<dbReference type="Pfam" id="PF03151">
    <property type="entry name" value="TPT"/>
    <property type="match status" value="1"/>
</dbReference>
<evidence type="ECO:0000256" key="5">
    <source>
        <dbReference type="SAM" id="MobiDB-lite"/>
    </source>
</evidence>
<evidence type="ECO:0000256" key="4">
    <source>
        <dbReference type="ARBA" id="ARBA00023136"/>
    </source>
</evidence>
<evidence type="ECO:0000259" key="7">
    <source>
        <dbReference type="Pfam" id="PF03151"/>
    </source>
</evidence>
<name>A0A2Z6SDF3_9GLOM</name>
<feature type="domain" description="Sugar phosphate transporter" evidence="7">
    <location>
        <begin position="116"/>
        <end position="415"/>
    </location>
</feature>
<protein>
    <recommendedName>
        <fullName evidence="7">Sugar phosphate transporter domain-containing protein</fullName>
    </recommendedName>
</protein>
<dbReference type="InterPro" id="IPR004853">
    <property type="entry name" value="Sugar_P_trans_dom"/>
</dbReference>
<dbReference type="Proteomes" id="UP000247702">
    <property type="component" value="Unassembled WGS sequence"/>
</dbReference>
<keyword evidence="9" id="KW-1185">Reference proteome</keyword>
<accession>A0A2Z6SDF3</accession>
<feature type="region of interest" description="Disordered" evidence="5">
    <location>
        <begin position="1"/>
        <end position="51"/>
    </location>
</feature>
<feature type="compositionally biased region" description="Low complexity" evidence="5">
    <location>
        <begin position="26"/>
        <end position="43"/>
    </location>
</feature>
<dbReference type="AlphaFoldDB" id="A0A2Z6SDF3"/>
<comment type="subcellular location">
    <subcellularLocation>
        <location evidence="1">Membrane</location>
        <topology evidence="1">Multi-pass membrane protein</topology>
    </subcellularLocation>
</comment>
<evidence type="ECO:0000256" key="2">
    <source>
        <dbReference type="ARBA" id="ARBA00022692"/>
    </source>
</evidence>
<feature type="transmembrane region" description="Helical" evidence="6">
    <location>
        <begin position="143"/>
        <end position="165"/>
    </location>
</feature>
<dbReference type="SUPFAM" id="SSF103481">
    <property type="entry name" value="Multidrug resistance efflux transporter EmrE"/>
    <property type="match status" value="1"/>
</dbReference>
<evidence type="ECO:0000313" key="8">
    <source>
        <dbReference type="EMBL" id="GBC02869.1"/>
    </source>
</evidence>
<evidence type="ECO:0000256" key="3">
    <source>
        <dbReference type="ARBA" id="ARBA00022989"/>
    </source>
</evidence>
<dbReference type="STRING" id="94130.A0A2Z6SDF3"/>
<keyword evidence="2 6" id="KW-0812">Transmembrane</keyword>
<feature type="transmembrane region" description="Helical" evidence="6">
    <location>
        <begin position="241"/>
        <end position="260"/>
    </location>
</feature>
<organism evidence="8 9">
    <name type="scientific">Rhizophagus clarus</name>
    <dbReference type="NCBI Taxonomy" id="94130"/>
    <lineage>
        <taxon>Eukaryota</taxon>
        <taxon>Fungi</taxon>
        <taxon>Fungi incertae sedis</taxon>
        <taxon>Mucoromycota</taxon>
        <taxon>Glomeromycotina</taxon>
        <taxon>Glomeromycetes</taxon>
        <taxon>Glomerales</taxon>
        <taxon>Glomeraceae</taxon>
        <taxon>Rhizophagus</taxon>
    </lineage>
</organism>
<dbReference type="GO" id="GO:0016020">
    <property type="term" value="C:membrane"/>
    <property type="evidence" value="ECO:0007669"/>
    <property type="project" value="UniProtKB-SubCell"/>
</dbReference>
<feature type="transmembrane region" description="Helical" evidence="6">
    <location>
        <begin position="215"/>
        <end position="234"/>
    </location>
</feature>
<proteinExistence type="predicted"/>
<evidence type="ECO:0000313" key="9">
    <source>
        <dbReference type="Proteomes" id="UP000247702"/>
    </source>
</evidence>
<evidence type="ECO:0000256" key="6">
    <source>
        <dbReference type="SAM" id="Phobius"/>
    </source>
</evidence>
<feature type="transmembrane region" description="Helical" evidence="6">
    <location>
        <begin position="371"/>
        <end position="393"/>
    </location>
</feature>
<feature type="transmembrane region" description="Helical" evidence="6">
    <location>
        <begin position="302"/>
        <end position="321"/>
    </location>
</feature>
<feature type="transmembrane region" description="Helical" evidence="6">
    <location>
        <begin position="341"/>
        <end position="364"/>
    </location>
</feature>
<dbReference type="PANTHER" id="PTHR11132">
    <property type="entry name" value="SOLUTE CARRIER FAMILY 35"/>
    <property type="match status" value="1"/>
</dbReference>
<evidence type="ECO:0000256" key="1">
    <source>
        <dbReference type="ARBA" id="ARBA00004141"/>
    </source>
</evidence>
<gene>
    <name evidence="8" type="ORF">RclHR1_04870012</name>
</gene>